<dbReference type="InterPro" id="IPR021235">
    <property type="entry name" value="DUF2637"/>
</dbReference>
<keyword evidence="4" id="KW-1185">Reference proteome</keyword>
<keyword evidence="2" id="KW-0812">Transmembrane</keyword>
<feature type="region of interest" description="Disordered" evidence="1">
    <location>
        <begin position="176"/>
        <end position="226"/>
    </location>
</feature>
<feature type="transmembrane region" description="Helical" evidence="2">
    <location>
        <begin position="95"/>
        <end position="114"/>
    </location>
</feature>
<dbReference type="EMBL" id="JAHCLR010000036">
    <property type="protein sequence ID" value="MBS9535083.1"/>
    <property type="molecule type" value="Genomic_DNA"/>
</dbReference>
<comment type="caution">
    <text evidence="3">The sequence shown here is derived from an EMBL/GenBank/DDBJ whole genome shotgun (WGS) entry which is preliminary data.</text>
</comment>
<organism evidence="3 4">
    <name type="scientific">Mycolicibacter acidiphilus</name>
    <dbReference type="NCBI Taxonomy" id="2835306"/>
    <lineage>
        <taxon>Bacteria</taxon>
        <taxon>Bacillati</taxon>
        <taxon>Actinomycetota</taxon>
        <taxon>Actinomycetes</taxon>
        <taxon>Mycobacteriales</taxon>
        <taxon>Mycobacteriaceae</taxon>
        <taxon>Mycolicibacter</taxon>
    </lineage>
</organism>
<accession>A0ABS5RL90</accession>
<feature type="transmembrane region" description="Helical" evidence="2">
    <location>
        <begin position="28"/>
        <end position="50"/>
    </location>
</feature>
<gene>
    <name evidence="3" type="ORF">KIH27_15960</name>
</gene>
<feature type="transmembrane region" description="Helical" evidence="2">
    <location>
        <begin position="134"/>
        <end position="154"/>
    </location>
</feature>
<keyword evidence="2" id="KW-0472">Membrane</keyword>
<evidence type="ECO:0000313" key="4">
    <source>
        <dbReference type="Proteomes" id="UP001519535"/>
    </source>
</evidence>
<dbReference type="RefSeq" id="WP_214093947.1">
    <property type="nucleotide sequence ID" value="NZ_JAHCLR010000036.1"/>
</dbReference>
<evidence type="ECO:0000256" key="2">
    <source>
        <dbReference type="SAM" id="Phobius"/>
    </source>
</evidence>
<dbReference type="Proteomes" id="UP001519535">
    <property type="component" value="Unassembled WGS sequence"/>
</dbReference>
<evidence type="ECO:0000313" key="3">
    <source>
        <dbReference type="EMBL" id="MBS9535083.1"/>
    </source>
</evidence>
<feature type="transmembrane region" description="Helical" evidence="2">
    <location>
        <begin position="62"/>
        <end position="83"/>
    </location>
</feature>
<dbReference type="Pfam" id="PF10935">
    <property type="entry name" value="DUF2637"/>
    <property type="match status" value="1"/>
</dbReference>
<evidence type="ECO:0000256" key="1">
    <source>
        <dbReference type="SAM" id="MobiDB-lite"/>
    </source>
</evidence>
<keyword evidence="2" id="KW-1133">Transmembrane helix</keyword>
<sequence>MAKKTTADAALEAHLEEIDADRAHARRFFWTWLVAATFLTLLGNAGHALLPADLPKQVRLAVALTPPLIALIAIHGVTVLARVGAGTRSSGTAKWTFRAAVAATLILAIDAAVISFNGLNGLALASGLSPRMALLFPLAIDAGIALATLAIYHLRPASAADIRAAREKAQAEREAAEAAKRADWERAVKTRPTSAEVADAKADTAAMRRQASAPTPAPTPPRAAESRAEFAPVSAVEPSAEHLRLAHELVELRATSAEPSAVAMALALEERATKRADITRATGIQKDALRRLIARADEVRDGAEPARESLHAVI</sequence>
<feature type="compositionally biased region" description="Basic and acidic residues" evidence="1">
    <location>
        <begin position="176"/>
        <end position="188"/>
    </location>
</feature>
<reference evidence="3 4" key="1">
    <citation type="submission" date="2021-05" db="EMBL/GenBank/DDBJ databases">
        <title>Mycobacterium acidophilum sp. nov., an extremely acid-tolerant member of the genus Mycobacterium.</title>
        <authorList>
            <person name="Xia J."/>
        </authorList>
    </citation>
    <scope>NUCLEOTIDE SEQUENCE [LARGE SCALE GENOMIC DNA]</scope>
    <source>
        <strain evidence="3 4">M1</strain>
    </source>
</reference>
<proteinExistence type="predicted"/>
<name>A0ABS5RL90_9MYCO</name>
<protein>
    <submittedName>
        <fullName evidence="3">DUF2637 domain-containing protein</fullName>
    </submittedName>
</protein>